<gene>
    <name evidence="2" type="ORF">CGZ88_0027</name>
</gene>
<dbReference type="OrthoDB" id="3480096at2"/>
<keyword evidence="2" id="KW-0132">Cell division</keyword>
<feature type="compositionally biased region" description="Polar residues" evidence="1">
    <location>
        <begin position="354"/>
        <end position="363"/>
    </location>
</feature>
<organism evidence="2 3">
    <name type="scientific">Bifidobacterium anseris</name>
    <dbReference type="NCBI Taxonomy" id="2020963"/>
    <lineage>
        <taxon>Bacteria</taxon>
        <taxon>Bacillati</taxon>
        <taxon>Actinomycetota</taxon>
        <taxon>Actinomycetes</taxon>
        <taxon>Bifidobacteriales</taxon>
        <taxon>Bifidobacteriaceae</taxon>
        <taxon>Bifidobacterium</taxon>
    </lineage>
</organism>
<feature type="region of interest" description="Disordered" evidence="1">
    <location>
        <begin position="495"/>
        <end position="541"/>
    </location>
</feature>
<keyword evidence="3" id="KW-1185">Reference proteome</keyword>
<evidence type="ECO:0000313" key="2">
    <source>
        <dbReference type="EMBL" id="PLS27865.1"/>
    </source>
</evidence>
<feature type="region of interest" description="Disordered" evidence="1">
    <location>
        <begin position="1"/>
        <end position="21"/>
    </location>
</feature>
<dbReference type="InterPro" id="IPR019933">
    <property type="entry name" value="DivIVA_domain"/>
</dbReference>
<name>A0A2N5J0W8_9BIFI</name>
<dbReference type="RefSeq" id="WP_101670828.1">
    <property type="nucleotide sequence ID" value="NZ_NMYC01000001.1"/>
</dbReference>
<feature type="region of interest" description="Disordered" evidence="1">
    <location>
        <begin position="438"/>
        <end position="458"/>
    </location>
</feature>
<comment type="caution">
    <text evidence="2">The sequence shown here is derived from an EMBL/GenBank/DDBJ whole genome shotgun (WGS) entry which is preliminary data.</text>
</comment>
<reference evidence="2 3" key="1">
    <citation type="submission" date="2017-07" db="EMBL/GenBank/DDBJ databases">
        <title>Bifidobacterium novel species.</title>
        <authorList>
            <person name="Lugli G.A."/>
            <person name="Milani C."/>
            <person name="Duranti S."/>
            <person name="Mangifesta M."/>
        </authorList>
    </citation>
    <scope>NUCLEOTIDE SEQUENCE [LARGE SCALE GENOMIC DNA]</scope>
    <source>
        <strain evidence="3">Goo31D</strain>
    </source>
</reference>
<dbReference type="Proteomes" id="UP000234935">
    <property type="component" value="Unassembled WGS sequence"/>
</dbReference>
<proteinExistence type="predicted"/>
<dbReference type="NCBIfam" id="TIGR03544">
    <property type="entry name" value="DivI1A_domain"/>
    <property type="match status" value="1"/>
</dbReference>
<feature type="region of interest" description="Disordered" evidence="1">
    <location>
        <begin position="374"/>
        <end position="399"/>
    </location>
</feature>
<protein>
    <submittedName>
        <fullName evidence="2">Cell division protein DivIVA</fullName>
    </submittedName>
</protein>
<sequence>MAQEREATGGTANIERVGKRKKGYDVRQVDAFLEQAHALYEQDGVELKRSDIQDASFDIVKGGYAIPQVDATLERLAKAVSDKDTSYEIAELGRVAWKAQVEALYHQLEAHAERAEGERFASGEAKRPSYDRKQVDRLIDRIIDQAGDELDRISSDAEAAYDDGAKLTAQSVSDVMFTQRKGKRGYDERQVDYYLNACADLLGRLESYARVSTYAERRPAAAPTSSAPAVAPLIPDHAAALRTTASHMQPTVVQPALSQPNAVQPVESLAPEQSFDELHKAEQAIFTPTTPTASPVTPASATAATTIPVSDDVAEAAAAAGATVAATAAQHNDEARDLTQTQSFGLPLAPHETAATSHGSSSVARAHTLSDIKPITPAPRTIPEHERVTPTPPAVPDDLNAVPMVTAVSDETTITFGDTHQPALDSPSLAALASLAKSTETLPEEPKQPSAMTTSSGLSVPTLANVTIPDLPVRRPMDAAAASSSTASISASASTSAASNAGHDTQFVPPDTMNVEIPDLEFPTFSTDGPLVTGDTDRDGR</sequence>
<keyword evidence="2" id="KW-0131">Cell cycle</keyword>
<dbReference type="Gene3D" id="6.10.250.660">
    <property type="match status" value="1"/>
</dbReference>
<feature type="region of interest" description="Disordered" evidence="1">
    <location>
        <begin position="350"/>
        <end position="369"/>
    </location>
</feature>
<dbReference type="NCBIfam" id="TIGR03543">
    <property type="entry name" value="divI1A_rptt_fam"/>
    <property type="match status" value="1"/>
</dbReference>
<dbReference type="GO" id="GO:0051301">
    <property type="term" value="P:cell division"/>
    <property type="evidence" value="ECO:0007669"/>
    <property type="project" value="UniProtKB-KW"/>
</dbReference>
<dbReference type="AlphaFoldDB" id="A0A2N5J0W8"/>
<accession>A0A2N5J0W8</accession>
<dbReference type="EMBL" id="NMYC01000001">
    <property type="protein sequence ID" value="PLS27865.1"/>
    <property type="molecule type" value="Genomic_DNA"/>
</dbReference>
<evidence type="ECO:0000256" key="1">
    <source>
        <dbReference type="SAM" id="MobiDB-lite"/>
    </source>
</evidence>
<evidence type="ECO:0000313" key="3">
    <source>
        <dbReference type="Proteomes" id="UP000234935"/>
    </source>
</evidence>
<dbReference type="InterPro" id="IPR019932">
    <property type="entry name" value="CHP03543"/>
</dbReference>